<evidence type="ECO:0000256" key="1">
    <source>
        <dbReference type="ARBA" id="ARBA00005695"/>
    </source>
</evidence>
<organism evidence="6 7">
    <name type="scientific">Microbispora rosea</name>
    <dbReference type="NCBI Taxonomy" id="58117"/>
    <lineage>
        <taxon>Bacteria</taxon>
        <taxon>Bacillati</taxon>
        <taxon>Actinomycetota</taxon>
        <taxon>Actinomycetes</taxon>
        <taxon>Streptosporangiales</taxon>
        <taxon>Streptosporangiaceae</taxon>
        <taxon>Microbispora</taxon>
    </lineage>
</organism>
<dbReference type="InterPro" id="IPR000914">
    <property type="entry name" value="SBP_5_dom"/>
</dbReference>
<proteinExistence type="inferred from homology"/>
<accession>A0A1N7HGD1</accession>
<evidence type="ECO:0000256" key="4">
    <source>
        <dbReference type="SAM" id="SignalP"/>
    </source>
</evidence>
<dbReference type="GO" id="GO:0042597">
    <property type="term" value="C:periplasmic space"/>
    <property type="evidence" value="ECO:0007669"/>
    <property type="project" value="UniProtKB-ARBA"/>
</dbReference>
<dbReference type="GO" id="GO:1904680">
    <property type="term" value="F:peptide transmembrane transporter activity"/>
    <property type="evidence" value="ECO:0007669"/>
    <property type="project" value="TreeGrafter"/>
</dbReference>
<dbReference type="InterPro" id="IPR039424">
    <property type="entry name" value="SBP_5"/>
</dbReference>
<name>A0A1N7HGD1_9ACTN</name>
<dbReference type="GO" id="GO:0015833">
    <property type="term" value="P:peptide transport"/>
    <property type="evidence" value="ECO:0007669"/>
    <property type="project" value="TreeGrafter"/>
</dbReference>
<feature type="chain" id="PRO_5038684601" evidence="4">
    <location>
        <begin position="29"/>
        <end position="539"/>
    </location>
</feature>
<gene>
    <name evidence="6" type="ORF">SAMN05421833_14826</name>
</gene>
<feature type="domain" description="Solute-binding protein family 5" evidence="5">
    <location>
        <begin position="102"/>
        <end position="442"/>
    </location>
</feature>
<dbReference type="CDD" id="cd00995">
    <property type="entry name" value="PBP2_NikA_DppA_OppA_like"/>
    <property type="match status" value="1"/>
</dbReference>
<dbReference type="STRING" id="58117.SAMN05421833_14826"/>
<reference evidence="7" key="1">
    <citation type="submission" date="2017-01" db="EMBL/GenBank/DDBJ databases">
        <authorList>
            <person name="Varghese N."/>
            <person name="Submissions S."/>
        </authorList>
    </citation>
    <scope>NUCLEOTIDE SEQUENCE [LARGE SCALE GENOMIC DNA]</scope>
    <source>
        <strain evidence="7">ATCC 12950</strain>
    </source>
</reference>
<dbReference type="PROSITE" id="PS51257">
    <property type="entry name" value="PROKAR_LIPOPROTEIN"/>
    <property type="match status" value="1"/>
</dbReference>
<dbReference type="GO" id="GO:0043190">
    <property type="term" value="C:ATP-binding cassette (ABC) transporter complex"/>
    <property type="evidence" value="ECO:0007669"/>
    <property type="project" value="InterPro"/>
</dbReference>
<dbReference type="AlphaFoldDB" id="A0A1N7HGD1"/>
<keyword evidence="3 4" id="KW-0732">Signal</keyword>
<feature type="signal peptide" evidence="4">
    <location>
        <begin position="1"/>
        <end position="28"/>
    </location>
</feature>
<evidence type="ECO:0000256" key="2">
    <source>
        <dbReference type="ARBA" id="ARBA00022448"/>
    </source>
</evidence>
<dbReference type="Gene3D" id="3.10.105.10">
    <property type="entry name" value="Dipeptide-binding Protein, Domain 3"/>
    <property type="match status" value="1"/>
</dbReference>
<dbReference type="InterPro" id="IPR030678">
    <property type="entry name" value="Peptide/Ni-bd"/>
</dbReference>
<evidence type="ECO:0000256" key="3">
    <source>
        <dbReference type="ARBA" id="ARBA00022729"/>
    </source>
</evidence>
<dbReference type="OrthoDB" id="9796817at2"/>
<evidence type="ECO:0000259" key="5">
    <source>
        <dbReference type="Pfam" id="PF00496"/>
    </source>
</evidence>
<dbReference type="PANTHER" id="PTHR30290:SF9">
    <property type="entry name" value="OLIGOPEPTIDE-BINDING PROTEIN APPA"/>
    <property type="match status" value="1"/>
</dbReference>
<keyword evidence="2" id="KW-0813">Transport</keyword>
<dbReference type="Proteomes" id="UP000186096">
    <property type="component" value="Unassembled WGS sequence"/>
</dbReference>
<dbReference type="Pfam" id="PF00496">
    <property type="entry name" value="SBP_bac_5"/>
    <property type="match status" value="1"/>
</dbReference>
<protein>
    <submittedName>
        <fullName evidence="6">Peptide/nickel transport system substrate-binding protein</fullName>
    </submittedName>
</protein>
<evidence type="ECO:0000313" key="7">
    <source>
        <dbReference type="Proteomes" id="UP000186096"/>
    </source>
</evidence>
<dbReference type="PANTHER" id="PTHR30290">
    <property type="entry name" value="PERIPLASMIC BINDING COMPONENT OF ABC TRANSPORTER"/>
    <property type="match status" value="1"/>
</dbReference>
<evidence type="ECO:0000313" key="6">
    <source>
        <dbReference type="EMBL" id="SIS23852.1"/>
    </source>
</evidence>
<dbReference type="RefSeq" id="WP_076442929.1">
    <property type="nucleotide sequence ID" value="NZ_FTNI01000048.1"/>
</dbReference>
<comment type="similarity">
    <text evidence="1">Belongs to the bacterial solute-binding protein 5 family.</text>
</comment>
<dbReference type="SUPFAM" id="SSF53850">
    <property type="entry name" value="Periplasmic binding protein-like II"/>
    <property type="match status" value="1"/>
</dbReference>
<dbReference type="EMBL" id="FTNI01000048">
    <property type="protein sequence ID" value="SIS23852.1"/>
    <property type="molecule type" value="Genomic_DNA"/>
</dbReference>
<dbReference type="PIRSF" id="PIRSF002741">
    <property type="entry name" value="MppA"/>
    <property type="match status" value="1"/>
</dbReference>
<dbReference type="Gene3D" id="3.40.190.10">
    <property type="entry name" value="Periplasmic binding protein-like II"/>
    <property type="match status" value="1"/>
</dbReference>
<sequence length="539" mass="57885">MRKIRRLPIGVTATVAALVMMGCSNTSAPTSSKADPLKVTNGSFGITEASGNPVSGGSLTFGYGGGIASFDPVSQQYSGTSGGDEARAVYGTLTEYDTKAGKYAPSMADSISANDDFTEWTVVLRDGVEFTDGTPYDADAVLFNFDRMAKSGAGFSGLWTSVVKKAVAKDAKTVVITLKQKWADFPYLLSQAPGMIASPKAVKDEGESYQREPVGAGPFMLDKWTPGQNLVLKANPDYWDGKPYLDSLTFQTITTGDQALKDALQAGGIQGSLIGTPTIVKDYIQPSSGYSGYVRMTNTGSMLLINNGTPSRPDTPGKDINVREAIASAINPDVINQRAFDGNAFPGTGIFSAESQWANDKPTFTYDAEAAKKHLADAKGFDGKIELIYPSAQAEAALTIEAQLEAVGFKVDAKPVQSITDLINAVLIKRDYDLAMYGWPVPDEPGELYTSYLERFGRKDNQLGYYNETIAKALSDFAAADDTAEKAAQMATIQAQWAETVPAVPYNTTAQMVVWNKNVHDIEVSSRLTLDFSKAWISK</sequence>
<keyword evidence="7" id="KW-1185">Reference proteome</keyword>